<protein>
    <submittedName>
        <fullName evidence="2">Uncharacterized protein</fullName>
    </submittedName>
</protein>
<dbReference type="AlphaFoldDB" id="C4J7N9"/>
<dbReference type="GeneID" id="100501983"/>
<feature type="compositionally biased region" description="Low complexity" evidence="1">
    <location>
        <begin position="74"/>
        <end position="93"/>
    </location>
</feature>
<evidence type="ECO:0000256" key="1">
    <source>
        <dbReference type="SAM" id="MobiDB-lite"/>
    </source>
</evidence>
<accession>C4J7N9</accession>
<dbReference type="KEGG" id="zma:100501983"/>
<dbReference type="RefSeq" id="NP_001183509.1">
    <property type="nucleotide sequence ID" value="NM_001196580.1"/>
</dbReference>
<proteinExistence type="evidence at transcript level"/>
<reference evidence="2" key="1">
    <citation type="journal article" date="2009" name="PLoS Genet.">
        <title>Sequencing, mapping, and analysis of 27,455 maize full-length cDNAs.</title>
        <authorList>
            <person name="Soderlund C."/>
            <person name="Descour A."/>
            <person name="Kudrna D."/>
            <person name="Bomhoff M."/>
            <person name="Boyd L."/>
            <person name="Currie J."/>
            <person name="Angelova A."/>
            <person name="Collura K."/>
            <person name="Wissotski M."/>
            <person name="Ashley E."/>
            <person name="Morrow D."/>
            <person name="Fernandes J."/>
            <person name="Walbot V."/>
            <person name="Yu Y."/>
        </authorList>
    </citation>
    <scope>NUCLEOTIDE SEQUENCE</scope>
    <source>
        <strain evidence="2">B73</strain>
    </source>
</reference>
<sequence>MVQQHVVVQVHVVVCRCIYRYSTVRAGRIAGRAKRATPAGEPGGTVASRRFTWVPRAAGASPWPSCRGRGGGPRARATATTPTPTCRPAAAEAAPRRRAPARAAWPARATCWR</sequence>
<evidence type="ECO:0000313" key="2">
    <source>
        <dbReference type="EMBL" id="ACR37189.1"/>
    </source>
</evidence>
<reference evidence="2" key="2">
    <citation type="submission" date="2012-06" db="EMBL/GenBank/DDBJ databases">
        <authorList>
            <person name="Yu Y."/>
            <person name="Currie J."/>
            <person name="Lomeli R."/>
            <person name="Angelova A."/>
            <person name="Collura K."/>
            <person name="Wissotski M."/>
            <person name="Campos D."/>
            <person name="Kudrna D."/>
            <person name="Golser W."/>
            <person name="Ashely E."/>
            <person name="Descour A."/>
            <person name="Fernandes J."/>
            <person name="Soderlund C."/>
            <person name="Walbot V."/>
        </authorList>
    </citation>
    <scope>NUCLEOTIDE SEQUENCE</scope>
    <source>
        <strain evidence="2">B73</strain>
    </source>
</reference>
<organism evidence="2">
    <name type="scientific">Zea mays</name>
    <name type="common">Maize</name>
    <dbReference type="NCBI Taxonomy" id="4577"/>
    <lineage>
        <taxon>Eukaryota</taxon>
        <taxon>Viridiplantae</taxon>
        <taxon>Streptophyta</taxon>
        <taxon>Embryophyta</taxon>
        <taxon>Tracheophyta</taxon>
        <taxon>Spermatophyta</taxon>
        <taxon>Magnoliopsida</taxon>
        <taxon>Liliopsida</taxon>
        <taxon>Poales</taxon>
        <taxon>Poaceae</taxon>
        <taxon>PACMAD clade</taxon>
        <taxon>Panicoideae</taxon>
        <taxon>Andropogonodae</taxon>
        <taxon>Andropogoneae</taxon>
        <taxon>Tripsacinae</taxon>
        <taxon>Zea</taxon>
    </lineage>
</organism>
<dbReference type="EMBL" id="BT086836">
    <property type="protein sequence ID" value="ACR37189.1"/>
    <property type="molecule type" value="mRNA"/>
</dbReference>
<dbReference type="HOGENOM" id="CLU_2137137_0_0_1"/>
<name>C4J7N9_MAIZE</name>
<feature type="region of interest" description="Disordered" evidence="1">
    <location>
        <begin position="58"/>
        <end position="105"/>
    </location>
</feature>